<gene>
    <name evidence="2" type="primary">LOC100334619</name>
</gene>
<sequence>MKNVFFHCVLLFTMHSIFGVEAMEMNVFEGDSLTLKTNFIEVQKNGLIDWKVNRTRIASVNKETGGVEYTDDKLVMFGDTLTVDQNGFCTIWSIRHRHYGEYEVESISSAGTKSQTFRVIVKDSQMTSDEVKSVAATEGATVTLQTDVELQKQDLILWRFGAEGHLIAKWDVEDGQILYYGGPDGRFRDRLQMERKNGSLTTKNIRTEDAGEFKLKIVGERKTLLTRFSVAVSASGLSPGGITGIVLTVLLLGITTAAAVLYYCYKLTKNHDTSEHIKQLSKISARLQQLANQPEVVSESERHDQITRTKQELSKISEELEQICKVLKNSSSAGERQSLNVCEAESQMVEPASPNPQNEDGVETDKMLVRKPN</sequence>
<dbReference type="Proteomes" id="UP000000437">
    <property type="component" value="Chromosome 22"/>
</dbReference>
<name>A0AC58IGK9_DANRE</name>
<protein>
    <submittedName>
        <fullName evidence="2">Uncharacterized protein isoform X1</fullName>
    </submittedName>
</protein>
<evidence type="ECO:0000313" key="2">
    <source>
        <dbReference type="RefSeq" id="XP_073793342.1"/>
    </source>
</evidence>
<dbReference type="RefSeq" id="XP_073793342.1">
    <property type="nucleotide sequence ID" value="XM_073937241.1"/>
</dbReference>
<organism evidence="1 2">
    <name type="scientific">Danio rerio</name>
    <name type="common">Zebrafish</name>
    <name type="synonym">Brachydanio rerio</name>
    <dbReference type="NCBI Taxonomy" id="7955"/>
    <lineage>
        <taxon>Eukaryota</taxon>
        <taxon>Metazoa</taxon>
        <taxon>Chordata</taxon>
        <taxon>Craniata</taxon>
        <taxon>Vertebrata</taxon>
        <taxon>Euteleostomi</taxon>
        <taxon>Actinopterygii</taxon>
        <taxon>Neopterygii</taxon>
        <taxon>Teleostei</taxon>
        <taxon>Ostariophysi</taxon>
        <taxon>Cypriniformes</taxon>
        <taxon>Danionidae</taxon>
        <taxon>Danioninae</taxon>
        <taxon>Danio</taxon>
    </lineage>
</organism>
<evidence type="ECO:0000313" key="1">
    <source>
        <dbReference type="Proteomes" id="UP000000437"/>
    </source>
</evidence>
<reference evidence="2" key="1">
    <citation type="submission" date="2025-08" db="UniProtKB">
        <authorList>
            <consortium name="RefSeq"/>
        </authorList>
    </citation>
    <scope>IDENTIFICATION</scope>
    <source>
        <strain evidence="2">Tuebingen</strain>
        <tissue evidence="2">Fibroblasts and whole tissue</tissue>
    </source>
</reference>
<proteinExistence type="predicted"/>
<keyword evidence="1" id="KW-1185">Reference proteome</keyword>
<accession>A0AC58IGK9</accession>